<keyword evidence="3 6" id="KW-0732">Signal</keyword>
<dbReference type="InterPro" id="IPR006129">
    <property type="entry name" value="AdhesinB"/>
</dbReference>
<dbReference type="PRINTS" id="PR00691">
    <property type="entry name" value="ADHESINB"/>
</dbReference>
<keyword evidence="8" id="KW-1185">Reference proteome</keyword>
<protein>
    <submittedName>
        <fullName evidence="7">Zinc ABC transporter substrate-binding protein</fullName>
    </submittedName>
</protein>
<evidence type="ECO:0000313" key="7">
    <source>
        <dbReference type="EMBL" id="GIF85498.1"/>
    </source>
</evidence>
<dbReference type="InterPro" id="IPR006127">
    <property type="entry name" value="ZnuA-like"/>
</dbReference>
<dbReference type="RefSeq" id="WP_203755487.1">
    <property type="nucleotide sequence ID" value="NZ_BONF01000048.1"/>
</dbReference>
<dbReference type="PANTHER" id="PTHR42953:SF3">
    <property type="entry name" value="HIGH-AFFINITY ZINC UPTAKE SYSTEM PROTEIN ZNUA"/>
    <property type="match status" value="1"/>
</dbReference>
<dbReference type="InterPro" id="IPR050492">
    <property type="entry name" value="Bact_metal-bind_prot9"/>
</dbReference>
<dbReference type="GO" id="GO:0030001">
    <property type="term" value="P:metal ion transport"/>
    <property type="evidence" value="ECO:0007669"/>
    <property type="project" value="InterPro"/>
</dbReference>
<dbReference type="PRINTS" id="PR00690">
    <property type="entry name" value="ADHESNFAMILY"/>
</dbReference>
<name>A0A8J3NMY2_9ACTN</name>
<feature type="signal peptide" evidence="6">
    <location>
        <begin position="1"/>
        <end position="24"/>
    </location>
</feature>
<reference evidence="7 8" key="1">
    <citation type="submission" date="2021-01" db="EMBL/GenBank/DDBJ databases">
        <title>Whole genome shotgun sequence of Catellatospora bangladeshensis NBRC 107357.</title>
        <authorList>
            <person name="Komaki H."/>
            <person name="Tamura T."/>
        </authorList>
    </citation>
    <scope>NUCLEOTIDE SEQUENCE [LARGE SCALE GENOMIC DNA]</scope>
    <source>
        <strain evidence="7 8">NBRC 107357</strain>
    </source>
</reference>
<evidence type="ECO:0000256" key="4">
    <source>
        <dbReference type="RuleBase" id="RU003512"/>
    </source>
</evidence>
<comment type="caution">
    <text evidence="7">The sequence shown here is derived from an EMBL/GenBank/DDBJ whole genome shotgun (WGS) entry which is preliminary data.</text>
</comment>
<dbReference type="InterPro" id="IPR006128">
    <property type="entry name" value="Lipoprotein_PsaA-like"/>
</dbReference>
<evidence type="ECO:0000256" key="2">
    <source>
        <dbReference type="ARBA" id="ARBA00022448"/>
    </source>
</evidence>
<evidence type="ECO:0000256" key="5">
    <source>
        <dbReference type="SAM" id="MobiDB-lite"/>
    </source>
</evidence>
<proteinExistence type="inferred from homology"/>
<accession>A0A8J3NMY2</accession>
<dbReference type="Proteomes" id="UP000601223">
    <property type="component" value="Unassembled WGS sequence"/>
</dbReference>
<evidence type="ECO:0000256" key="3">
    <source>
        <dbReference type="ARBA" id="ARBA00022729"/>
    </source>
</evidence>
<dbReference type="PANTHER" id="PTHR42953">
    <property type="entry name" value="HIGH-AFFINITY ZINC UPTAKE SYSTEM PROTEIN ZNUA-RELATED"/>
    <property type="match status" value="1"/>
</dbReference>
<dbReference type="Gene3D" id="3.40.50.1980">
    <property type="entry name" value="Nitrogenase molybdenum iron protein domain"/>
    <property type="match status" value="2"/>
</dbReference>
<organism evidence="7 8">
    <name type="scientific">Catellatospora bangladeshensis</name>
    <dbReference type="NCBI Taxonomy" id="310355"/>
    <lineage>
        <taxon>Bacteria</taxon>
        <taxon>Bacillati</taxon>
        <taxon>Actinomycetota</taxon>
        <taxon>Actinomycetes</taxon>
        <taxon>Micromonosporales</taxon>
        <taxon>Micromonosporaceae</taxon>
        <taxon>Catellatospora</taxon>
    </lineage>
</organism>
<gene>
    <name evidence="7" type="ORF">Cba03nite_68470</name>
</gene>
<keyword evidence="2 4" id="KW-0813">Transport</keyword>
<feature type="region of interest" description="Disordered" evidence="5">
    <location>
        <begin position="116"/>
        <end position="140"/>
    </location>
</feature>
<dbReference type="Pfam" id="PF01297">
    <property type="entry name" value="ZnuA"/>
    <property type="match status" value="1"/>
</dbReference>
<evidence type="ECO:0000313" key="8">
    <source>
        <dbReference type="Proteomes" id="UP000601223"/>
    </source>
</evidence>
<dbReference type="EMBL" id="BONF01000048">
    <property type="protein sequence ID" value="GIF85498.1"/>
    <property type="molecule type" value="Genomic_DNA"/>
</dbReference>
<evidence type="ECO:0000256" key="1">
    <source>
        <dbReference type="ARBA" id="ARBA00011028"/>
    </source>
</evidence>
<dbReference type="AlphaFoldDB" id="A0A8J3NMY2"/>
<sequence>MLSRTLQRSALTGAAALLALGTVAACSASPADTSGRTSVVTGFYPLQFVAEKVGGPDTTVVNLAQPGAEPHDMELSPVQVGQVADAGLVLYLKGFQPQLDAAIEQNAADRAFDAGTVTPPATGPNHSGAVDEDHAGAPDPHVWLDPTRLAAITGSLANRLAQADPEHAADYARRGNELIAELNKLDGEFAAGLKNCQRREIVTSHAAFGYLADRYQLKQIALTGLTPEAEPTPQQIAAVAAEARKYGATTIFFETLVSPKVAETLAAETGAKTAVLDPLEGLAEGGSGDYLSVMRANLATLRTALGCS</sequence>
<evidence type="ECO:0000256" key="6">
    <source>
        <dbReference type="SAM" id="SignalP"/>
    </source>
</evidence>
<dbReference type="GO" id="GO:0046872">
    <property type="term" value="F:metal ion binding"/>
    <property type="evidence" value="ECO:0007669"/>
    <property type="project" value="InterPro"/>
</dbReference>
<dbReference type="PROSITE" id="PS51257">
    <property type="entry name" value="PROKAR_LIPOPROTEIN"/>
    <property type="match status" value="1"/>
</dbReference>
<feature type="chain" id="PRO_5038798877" evidence="6">
    <location>
        <begin position="25"/>
        <end position="308"/>
    </location>
</feature>
<comment type="similarity">
    <text evidence="1 4">Belongs to the bacterial solute-binding protein 9 family.</text>
</comment>
<dbReference type="SUPFAM" id="SSF53807">
    <property type="entry name" value="Helical backbone' metal receptor"/>
    <property type="match status" value="1"/>
</dbReference>
<dbReference type="GO" id="GO:0007155">
    <property type="term" value="P:cell adhesion"/>
    <property type="evidence" value="ECO:0007669"/>
    <property type="project" value="InterPro"/>
</dbReference>